<evidence type="ECO:0000313" key="3">
    <source>
        <dbReference type="Proteomes" id="UP000000789"/>
    </source>
</evidence>
<dbReference type="AlphaFoldDB" id="A9BHN6"/>
<dbReference type="EMBL" id="CP000879">
    <property type="protein sequence ID" value="ABX31908.1"/>
    <property type="molecule type" value="Genomic_DNA"/>
</dbReference>
<gene>
    <name evidence="2" type="ordered locus">Pmob_1191</name>
</gene>
<organism evidence="2 3">
    <name type="scientific">Petrotoga mobilis (strain DSM 10674 / SJ95)</name>
    <dbReference type="NCBI Taxonomy" id="403833"/>
    <lineage>
        <taxon>Bacteria</taxon>
        <taxon>Thermotogati</taxon>
        <taxon>Thermotogota</taxon>
        <taxon>Thermotogae</taxon>
        <taxon>Petrotogales</taxon>
        <taxon>Petrotogaceae</taxon>
        <taxon>Petrotoga</taxon>
    </lineage>
</organism>
<dbReference type="KEGG" id="pmo:Pmob_1191"/>
<keyword evidence="3" id="KW-1185">Reference proteome</keyword>
<feature type="domain" description="YcdB/YcdC repeated" evidence="1">
    <location>
        <begin position="302"/>
        <end position="447"/>
    </location>
</feature>
<accession>A9BHN6</accession>
<evidence type="ECO:0000259" key="1">
    <source>
        <dbReference type="Pfam" id="PF16244"/>
    </source>
</evidence>
<dbReference type="Pfam" id="PF16244">
    <property type="entry name" value="DUF4901"/>
    <property type="match status" value="1"/>
</dbReference>
<protein>
    <recommendedName>
        <fullName evidence="1">YcdB/YcdC repeated domain-containing protein</fullName>
    </recommendedName>
</protein>
<evidence type="ECO:0000313" key="2">
    <source>
        <dbReference type="EMBL" id="ABX31908.1"/>
    </source>
</evidence>
<dbReference type="STRING" id="403833.Pmob_1191"/>
<name>A9BHN6_PETMO</name>
<dbReference type="RefSeq" id="WP_012209009.1">
    <property type="nucleotide sequence ID" value="NC_010003.1"/>
</dbReference>
<sequence length="686" mass="76915">MKNILSVVLTTVMFISMLALGVFAVEPTYSSQQAKNLVSEISGIDAAKFNADLSYRYDVPSEAWNIHYWDQEITVNAMVDASTGELVSYWYYKNNYPGSEDSNVPNYTRDELKDNALNFIKRYAPDKYDQIDKAPDFQYGFYYYKGGQTNYTYHFKRNIEQLCGINDGIDVNQGIDISIDAATGKVSNYYINWTDISKVDIDGLLSEDEALEKMDQIMGTFLVQKEIWRENFPLENKLLYAPAKSAGLYPLPMGINARTGEPVNYTGQTFEMGEREEYKVTNVNKMSSLGKMDEKKAKDFVEEYLKSMGNDPEKFNLNISINENYNDQNINVYNIFANHGDKDSNITFNSVIEMETGKIISLNYGKGLNQPTFPDTDNGIGIEKAVEIAKDYLSKVNLPFENMLVMSGKDYNYTVNFIMYQEGVLYPVNTVNVNVDNEGKVIRFNINYSDIEKIDTTGIITIEEAEVKLSQYQKLQLSFALPRDQYTGDPVGEPIPVYQLSDINGFGIDAKTGEFVGYGESTLPMPGGKVDPYTGVIGDKNEKILKIFIDIGIMPQPVPEVSENVTVGQAALILTKAFIPNYYSTPEPRTEEGAVETTPEGIALKALMKQGVIKEDVKPSDAVTRAQIALWLSRAAGYGKLVDSDICFILPAKDINDLVKFSKLCLSNSFNLLKILSTIFNALSVK</sequence>
<dbReference type="HOGENOM" id="CLU_019560_0_0_0"/>
<dbReference type="Proteomes" id="UP000000789">
    <property type="component" value="Chromosome"/>
</dbReference>
<proteinExistence type="predicted"/>
<dbReference type="InterPro" id="IPR032599">
    <property type="entry name" value="YcdB/YcdC_rep_domain"/>
</dbReference>
<reference evidence="2" key="1">
    <citation type="submission" date="2007-11" db="EMBL/GenBank/DDBJ databases">
        <title>Complete sequence of Petroga mobilis SJ95.</title>
        <authorList>
            <consortium name="US DOE Joint Genome Institute"/>
            <person name="Copeland A."/>
            <person name="Lucas S."/>
            <person name="Lapidus A."/>
            <person name="Barry K."/>
            <person name="Glavina del Rio T."/>
            <person name="Dalin E."/>
            <person name="Tice H."/>
            <person name="Pitluck S."/>
            <person name="Meincke L."/>
            <person name="Brettin T."/>
            <person name="Bruce D."/>
            <person name="Detter J.C."/>
            <person name="Han C."/>
            <person name="Kuske C.R."/>
            <person name="Schmutz J."/>
            <person name="Larimer F."/>
            <person name="Land M."/>
            <person name="Hauser L."/>
            <person name="Kyrpides N."/>
            <person name="Mikhailova N."/>
            <person name="Noll K."/>
            <person name="Richardson P."/>
        </authorList>
    </citation>
    <scope>NUCLEOTIDE SEQUENCE [LARGE SCALE GENOMIC DNA]</scope>
    <source>
        <strain evidence="2">SJ95</strain>
    </source>
</reference>